<dbReference type="Proteomes" id="UP001142078">
    <property type="component" value="Unassembled WGS sequence"/>
</dbReference>
<gene>
    <name evidence="1" type="ORF">NSA23_08200</name>
</gene>
<evidence type="ECO:0000313" key="1">
    <source>
        <dbReference type="EMBL" id="MCR2044099.1"/>
    </source>
</evidence>
<dbReference type="AlphaFoldDB" id="A0A9X2S596"/>
<reference evidence="1" key="1">
    <citation type="submission" date="2022-07" db="EMBL/GenBank/DDBJ databases">
        <title>Enhanced cultured diversity of the mouse gut microbiota enables custom-made synthetic communities.</title>
        <authorList>
            <person name="Afrizal A."/>
        </authorList>
    </citation>
    <scope>NUCLEOTIDE SEQUENCE</scope>
    <source>
        <strain evidence="1">DSM 29482</strain>
    </source>
</reference>
<protein>
    <submittedName>
        <fullName evidence="1">Uncharacterized protein</fullName>
    </submittedName>
</protein>
<name>A0A9X2S596_9FIRM</name>
<accession>A0A9X2S596</accession>
<keyword evidence="2" id="KW-1185">Reference proteome</keyword>
<organism evidence="1 2">
    <name type="scientific">Anaerosalibacter massiliensis</name>
    <dbReference type="NCBI Taxonomy" id="1347392"/>
    <lineage>
        <taxon>Bacteria</taxon>
        <taxon>Bacillati</taxon>
        <taxon>Bacillota</taxon>
        <taxon>Tissierellia</taxon>
        <taxon>Tissierellales</taxon>
        <taxon>Sporanaerobacteraceae</taxon>
        <taxon>Anaerosalibacter</taxon>
    </lineage>
</organism>
<evidence type="ECO:0000313" key="2">
    <source>
        <dbReference type="Proteomes" id="UP001142078"/>
    </source>
</evidence>
<comment type="caution">
    <text evidence="1">The sequence shown here is derived from an EMBL/GenBank/DDBJ whole genome shotgun (WGS) entry which is preliminary data.</text>
</comment>
<dbReference type="RefSeq" id="WP_187116684.1">
    <property type="nucleotide sequence ID" value="NZ_CABKTM010000049.1"/>
</dbReference>
<sequence>MTLTNKEERVGYLIACSFLEKKDNILAFRMHIRLAWRTFIIELGKITTF</sequence>
<proteinExistence type="predicted"/>
<dbReference type="EMBL" id="JANJZL010000004">
    <property type="protein sequence ID" value="MCR2044099.1"/>
    <property type="molecule type" value="Genomic_DNA"/>
</dbReference>